<name>A0ABS5BX21_9BACT</name>
<feature type="domain" description="SGNH hydrolase-type esterase" evidence="2">
    <location>
        <begin position="51"/>
        <end position="209"/>
    </location>
</feature>
<accession>A0ABS5BX21</accession>
<evidence type="ECO:0000259" key="2">
    <source>
        <dbReference type="Pfam" id="PF13472"/>
    </source>
</evidence>
<dbReference type="GO" id="GO:0016787">
    <property type="term" value="F:hydrolase activity"/>
    <property type="evidence" value="ECO:0007669"/>
    <property type="project" value="UniProtKB-KW"/>
</dbReference>
<evidence type="ECO:0000256" key="1">
    <source>
        <dbReference type="SAM" id="SignalP"/>
    </source>
</evidence>
<gene>
    <name evidence="3" type="ORF">J8F10_21315</name>
</gene>
<comment type="caution">
    <text evidence="3">The sequence shown here is derived from an EMBL/GenBank/DDBJ whole genome shotgun (WGS) entry which is preliminary data.</text>
</comment>
<proteinExistence type="predicted"/>
<feature type="signal peptide" evidence="1">
    <location>
        <begin position="1"/>
        <end position="20"/>
    </location>
</feature>
<dbReference type="InterPro" id="IPR051532">
    <property type="entry name" value="Ester_Hydrolysis_Enzymes"/>
</dbReference>
<keyword evidence="3" id="KW-0378">Hydrolase</keyword>
<evidence type="ECO:0000313" key="3">
    <source>
        <dbReference type="EMBL" id="MBP3957800.1"/>
    </source>
</evidence>
<feature type="chain" id="PRO_5045481794" evidence="1">
    <location>
        <begin position="21"/>
        <end position="228"/>
    </location>
</feature>
<dbReference type="Gene3D" id="3.40.50.1110">
    <property type="entry name" value="SGNH hydrolase"/>
    <property type="match status" value="1"/>
</dbReference>
<dbReference type="Proteomes" id="UP000676565">
    <property type="component" value="Unassembled WGS sequence"/>
</dbReference>
<dbReference type="EMBL" id="JAGKQQ010000001">
    <property type="protein sequence ID" value="MBP3957800.1"/>
    <property type="molecule type" value="Genomic_DNA"/>
</dbReference>
<dbReference type="InterPro" id="IPR036514">
    <property type="entry name" value="SGNH_hydro_sf"/>
</dbReference>
<protein>
    <submittedName>
        <fullName evidence="3">SGNH/GDSL hydrolase family protein</fullName>
    </submittedName>
</protein>
<dbReference type="SUPFAM" id="SSF52266">
    <property type="entry name" value="SGNH hydrolase"/>
    <property type="match status" value="1"/>
</dbReference>
<dbReference type="PANTHER" id="PTHR30383">
    <property type="entry name" value="THIOESTERASE 1/PROTEASE 1/LYSOPHOSPHOLIPASE L1"/>
    <property type="match status" value="1"/>
</dbReference>
<evidence type="ECO:0000313" key="4">
    <source>
        <dbReference type="Proteomes" id="UP000676565"/>
    </source>
</evidence>
<dbReference type="Pfam" id="PF13472">
    <property type="entry name" value="Lipase_GDSL_2"/>
    <property type="match status" value="1"/>
</dbReference>
<keyword evidence="1" id="KW-0732">Signal</keyword>
<sequence length="228" mass="24463">MTRTAIATAALLLAAHAATAADPPRVVRENIEWLDVWVPGNGVKDQPRVLLIGDSITRGYYKAVEDSLQGKAIVCRLAMSKSLGDPGLLDEVKLVLGQAKFDVVHFNNGMHGWGDTEDEYARAVPELVATIRRGAPGAKLVWASTSPVRVAGKVDQLDPKTDRVKARNEAAAEVVAKEKIPTNDLFALVIDKPDWFSNDGVHLDAKGSAAMGEHVAAEVLKLLGDAKK</sequence>
<reference evidence="3 4" key="1">
    <citation type="submission" date="2021-04" db="EMBL/GenBank/DDBJ databases">
        <authorList>
            <person name="Ivanova A."/>
        </authorList>
    </citation>
    <scope>NUCLEOTIDE SEQUENCE [LARGE SCALE GENOMIC DNA]</scope>
    <source>
        <strain evidence="3 4">G18</strain>
    </source>
</reference>
<dbReference type="CDD" id="cd00229">
    <property type="entry name" value="SGNH_hydrolase"/>
    <property type="match status" value="1"/>
</dbReference>
<dbReference type="RefSeq" id="WP_210657203.1">
    <property type="nucleotide sequence ID" value="NZ_JAGKQQ010000001.1"/>
</dbReference>
<keyword evidence="4" id="KW-1185">Reference proteome</keyword>
<dbReference type="InterPro" id="IPR013830">
    <property type="entry name" value="SGNH_hydro"/>
</dbReference>
<organism evidence="3 4">
    <name type="scientific">Gemmata palustris</name>
    <dbReference type="NCBI Taxonomy" id="2822762"/>
    <lineage>
        <taxon>Bacteria</taxon>
        <taxon>Pseudomonadati</taxon>
        <taxon>Planctomycetota</taxon>
        <taxon>Planctomycetia</taxon>
        <taxon>Gemmatales</taxon>
        <taxon>Gemmataceae</taxon>
        <taxon>Gemmata</taxon>
    </lineage>
</organism>
<dbReference type="PANTHER" id="PTHR30383:SF26">
    <property type="entry name" value="SGNH HYDROLASE-TYPE ESTERASE DOMAIN-CONTAINING PROTEIN"/>
    <property type="match status" value="1"/>
</dbReference>